<dbReference type="SMART" id="SM00320">
    <property type="entry name" value="WD40"/>
    <property type="match status" value="6"/>
</dbReference>
<sequence length="1113" mass="123854">MPLRLDVRKKLSSRSDRVKAVDLHPTEPWICACLYNGNVHVWNIESQQLIKTFEVCPVPVRAVRFVARMNWIVTGADNQCLTVYNYNTLERVHQQVEAHGDYIRSIVVHPTQPLILTCSDDVTIRLWDWEKNWKCAQSFGFYTLLTVYCIHSSTLLLDCKLDHLFIDNSTEIFSGHSHYVMQLMINPKDNNTFASASLDCTVKVWSLGSPQANFTLEGHEKGVNCVDYHPSPDKPYLASGSDDHTVRIWDYQTKLCVQVLEGHVQNVTALAFHTELPVILTGSEDDTVRVWHSTTYRLESTLNYGLGRVWTVQCRGVGGRQTVVGVGYDEGTVVIALGREHPAVSMDASGKLVCARHSEMVNANLRSVIAVAMASGGGGGAPGATEGAGGEGGIIEDGARLPVVYKEMGASEIFPHTVAHNANGRFLAVCGDGEYIVYTAMALRNRTFGSALEFVWSQADPNVYAVLESNSTFKIFKNFKEVKSVKMDFAADQVFGGHLLGVRSVAGFTFYDWSTGLLVRRIDVTPVSVHWSENGNQVAICTKDTFYILRYQPEVIAEAMLQGITDPDGVEAAFELIPDGEVKESVKTGCWFGEAFLFTNSTNRLQYYVGGELVSVAHLDQPMYLLGYLASENRVFLINRDLKVVSYTLSLSVLEYESAVLRGDFESADAILPNVPTAARTKVAHFLERQGFKRQAMQVTVDPEHKYDLAIQLDDVTTAYDLIKEEDVEGNEAKWKQLAEVALKACNFSLAQECFAKTQDYASFLLIATSRGDIDMMRKLASDASAAQVDNLAFLAYFLLGNLEACLELLLKSEKYPEAAFFARTYLPSKVPEAVEKWRKWLEVSHPKAAEALANPSQYPNLFPHWEECLAAEKWLAEDHKKRRNLPATAYPQQTPLWERKIAEEMLSFKPLSADLLDIQKEVGLTGTPSHDPIEELFGTQDARTEEDDKGGFTPFRDFNETKELTPEFLEASEVKEEEGDVFAPLELPASAVESKSDPIDDLLKLSQAHTEENVRNDVEEEEDEEQEEPFHDAGQQENVMDLFASPPTAGNQPLGLDDFDVELEQQLSAFNIGASEGVQKPTSLKKDLLDDDGWGEDDDGDGIEEGDGGDHN</sequence>
<keyword evidence="11" id="KW-0472">Membrane</keyword>
<dbReference type="InterPro" id="IPR050844">
    <property type="entry name" value="Coatomer_complex_subunit"/>
</dbReference>
<dbReference type="InterPro" id="IPR056176">
    <property type="entry name" value="TPR_COPA_B"/>
</dbReference>
<dbReference type="Gene3D" id="2.130.10.10">
    <property type="entry name" value="YVTN repeat-like/Quinoprotein amine dehydrogenase"/>
    <property type="match status" value="1"/>
</dbReference>
<keyword evidence="20" id="KW-1185">Reference proteome</keyword>
<keyword evidence="6 15" id="KW-0853">WD repeat</keyword>
<dbReference type="FunFam" id="2.130.10.10:FF:000016">
    <property type="entry name" value="Coatomer alpha subunit, putative"/>
    <property type="match status" value="1"/>
</dbReference>
<protein>
    <recommendedName>
        <fullName evidence="14">Beta'-coat protein</fullName>
    </recommendedName>
</protein>
<feature type="repeat" description="WD" evidence="15">
    <location>
        <begin position="96"/>
        <end position="128"/>
    </location>
</feature>
<dbReference type="GO" id="GO:0006886">
    <property type="term" value="P:intracellular protein transport"/>
    <property type="evidence" value="ECO:0007669"/>
    <property type="project" value="InterPro"/>
</dbReference>
<dbReference type="GO" id="GO:0000139">
    <property type="term" value="C:Golgi membrane"/>
    <property type="evidence" value="ECO:0007669"/>
    <property type="project" value="UniProtKB-SubCell"/>
</dbReference>
<gene>
    <name evidence="19" type="ORF">EGR_07111</name>
</gene>
<keyword evidence="5" id="KW-0963">Cytoplasm</keyword>
<dbReference type="InterPro" id="IPR019775">
    <property type="entry name" value="WD40_repeat_CS"/>
</dbReference>
<evidence type="ECO:0000256" key="12">
    <source>
        <dbReference type="ARBA" id="ARBA00023329"/>
    </source>
</evidence>
<dbReference type="SUPFAM" id="SSF50978">
    <property type="entry name" value="WD40 repeat-like"/>
    <property type="match status" value="1"/>
</dbReference>
<feature type="repeat" description="WD" evidence="15">
    <location>
        <begin position="260"/>
        <end position="301"/>
    </location>
</feature>
<dbReference type="GO" id="GO:0006891">
    <property type="term" value="P:intra-Golgi vesicle-mediated transport"/>
    <property type="evidence" value="ECO:0007669"/>
    <property type="project" value="TreeGrafter"/>
</dbReference>
<evidence type="ECO:0000256" key="14">
    <source>
        <dbReference type="ARBA" id="ARBA00032920"/>
    </source>
</evidence>
<evidence type="ECO:0000256" key="13">
    <source>
        <dbReference type="ARBA" id="ARBA00025536"/>
    </source>
</evidence>
<dbReference type="KEGG" id="egl:EGR_07111"/>
<evidence type="ECO:0000256" key="3">
    <source>
        <dbReference type="ARBA" id="ARBA00010844"/>
    </source>
</evidence>
<evidence type="ECO:0000313" key="20">
    <source>
        <dbReference type="Proteomes" id="UP000019149"/>
    </source>
</evidence>
<dbReference type="GO" id="GO:0005198">
    <property type="term" value="F:structural molecule activity"/>
    <property type="evidence" value="ECO:0007669"/>
    <property type="project" value="InterPro"/>
</dbReference>
<dbReference type="CTD" id="36342826"/>
<evidence type="ECO:0000259" key="17">
    <source>
        <dbReference type="Pfam" id="PF04053"/>
    </source>
</evidence>
<dbReference type="Pfam" id="PF04053">
    <property type="entry name" value="B-prop_COPA_B_2nd"/>
    <property type="match status" value="1"/>
</dbReference>
<evidence type="ECO:0000259" key="18">
    <source>
        <dbReference type="Pfam" id="PF23953"/>
    </source>
</evidence>
<feature type="compositionally biased region" description="Basic and acidic residues" evidence="16">
    <location>
        <begin position="995"/>
        <end position="1018"/>
    </location>
</feature>
<dbReference type="PROSITE" id="PS00678">
    <property type="entry name" value="WD_REPEATS_1"/>
    <property type="match status" value="1"/>
</dbReference>
<organism evidence="19 20">
    <name type="scientific">Echinococcus granulosus</name>
    <name type="common">Hydatid tapeworm</name>
    <dbReference type="NCBI Taxonomy" id="6210"/>
    <lineage>
        <taxon>Eukaryota</taxon>
        <taxon>Metazoa</taxon>
        <taxon>Spiralia</taxon>
        <taxon>Lophotrochozoa</taxon>
        <taxon>Platyhelminthes</taxon>
        <taxon>Cestoda</taxon>
        <taxon>Eucestoda</taxon>
        <taxon>Cyclophyllidea</taxon>
        <taxon>Taeniidae</taxon>
        <taxon>Echinococcus</taxon>
        <taxon>Echinococcus granulosus group</taxon>
    </lineage>
</organism>
<evidence type="ECO:0000256" key="9">
    <source>
        <dbReference type="ARBA" id="ARBA00022927"/>
    </source>
</evidence>
<dbReference type="GO" id="GO:0006890">
    <property type="term" value="P:retrograde vesicle-mediated transport, Golgi to endoplasmic reticulum"/>
    <property type="evidence" value="ECO:0007669"/>
    <property type="project" value="TreeGrafter"/>
</dbReference>
<dbReference type="CDD" id="cd00200">
    <property type="entry name" value="WD40"/>
    <property type="match status" value="1"/>
</dbReference>
<comment type="subcellular location">
    <subcellularLocation>
        <location evidence="2">Cytoplasmic vesicle</location>
        <location evidence="2">COPI-coated vesicle membrane</location>
        <topology evidence="2">Peripheral membrane protein</topology>
        <orientation evidence="2">Cytoplasmic side</orientation>
    </subcellularLocation>
    <subcellularLocation>
        <location evidence="1">Golgi apparatus membrane</location>
        <topology evidence="1">Peripheral membrane protein</topology>
        <orientation evidence="1">Cytoplasmic side</orientation>
    </subcellularLocation>
</comment>
<evidence type="ECO:0000256" key="15">
    <source>
        <dbReference type="PROSITE-ProRule" id="PRU00221"/>
    </source>
</evidence>
<dbReference type="EMBL" id="APAU02000070">
    <property type="protein sequence ID" value="EUB58005.1"/>
    <property type="molecule type" value="Genomic_DNA"/>
</dbReference>
<dbReference type="GO" id="GO:0030126">
    <property type="term" value="C:COPI vesicle coat"/>
    <property type="evidence" value="ECO:0007669"/>
    <property type="project" value="TreeGrafter"/>
</dbReference>
<evidence type="ECO:0000256" key="11">
    <source>
        <dbReference type="ARBA" id="ARBA00023136"/>
    </source>
</evidence>
<feature type="compositionally biased region" description="Acidic residues" evidence="16">
    <location>
        <begin position="1019"/>
        <end position="1028"/>
    </location>
</feature>
<evidence type="ECO:0000256" key="10">
    <source>
        <dbReference type="ARBA" id="ARBA00023034"/>
    </source>
</evidence>
<dbReference type="InterPro" id="IPR011044">
    <property type="entry name" value="Quino_amine_DH_bsu"/>
</dbReference>
<feature type="compositionally biased region" description="Acidic residues" evidence="16">
    <location>
        <begin position="1090"/>
        <end position="1113"/>
    </location>
</feature>
<dbReference type="GeneID" id="36342826"/>
<dbReference type="AlphaFoldDB" id="W6UAB3"/>
<feature type="domain" description="COPA/B TPR" evidence="18">
    <location>
        <begin position="656"/>
        <end position="839"/>
    </location>
</feature>
<dbReference type="FunFam" id="1.25.40.470:FF:000001">
    <property type="entry name" value="Coatomer subunit beta"/>
    <property type="match status" value="1"/>
</dbReference>
<reference evidence="19 20" key="1">
    <citation type="journal article" date="2013" name="Nat. Genet.">
        <title>The genome of the hydatid tapeworm Echinococcus granulosus.</title>
        <authorList>
            <person name="Zheng H."/>
            <person name="Zhang W."/>
            <person name="Zhang L."/>
            <person name="Zhang Z."/>
            <person name="Li J."/>
            <person name="Lu G."/>
            <person name="Zhu Y."/>
            <person name="Wang Y."/>
            <person name="Huang Y."/>
            <person name="Liu J."/>
            <person name="Kang H."/>
            <person name="Chen J."/>
            <person name="Wang L."/>
            <person name="Chen A."/>
            <person name="Yu S."/>
            <person name="Gao Z."/>
            <person name="Jin L."/>
            <person name="Gu W."/>
            <person name="Wang Z."/>
            <person name="Zhao L."/>
            <person name="Shi B."/>
            <person name="Wen H."/>
            <person name="Lin R."/>
            <person name="Jones M.K."/>
            <person name="Brejova B."/>
            <person name="Vinar T."/>
            <person name="Zhao G."/>
            <person name="McManus D.P."/>
            <person name="Chen Z."/>
            <person name="Zhou Y."/>
            <person name="Wang S."/>
        </authorList>
    </citation>
    <scope>NUCLEOTIDE SEQUENCE [LARGE SCALE GENOMIC DNA]</scope>
</reference>
<dbReference type="RefSeq" id="XP_024349201.1">
    <property type="nucleotide sequence ID" value="XM_024496360.1"/>
</dbReference>
<feature type="repeat" description="WD" evidence="15">
    <location>
        <begin position="173"/>
        <end position="215"/>
    </location>
</feature>
<feature type="region of interest" description="Disordered" evidence="16">
    <location>
        <begin position="992"/>
        <end position="1059"/>
    </location>
</feature>
<dbReference type="CDD" id="cd22947">
    <property type="entry name" value="Coatomer_WDAD_beta-like"/>
    <property type="match status" value="1"/>
</dbReference>
<evidence type="ECO:0000256" key="5">
    <source>
        <dbReference type="ARBA" id="ARBA00022490"/>
    </source>
</evidence>
<feature type="domain" description="COPA/B second beta-propeller" evidence="17">
    <location>
        <begin position="396"/>
        <end position="639"/>
    </location>
</feature>
<dbReference type="SUPFAM" id="SSF50969">
    <property type="entry name" value="YVTN repeat-like/Quinoprotein amine dehydrogenase"/>
    <property type="match status" value="1"/>
</dbReference>
<evidence type="ECO:0000256" key="7">
    <source>
        <dbReference type="ARBA" id="ARBA00022737"/>
    </source>
</evidence>
<dbReference type="OMA" id="KSYGQCV"/>
<dbReference type="InterPro" id="IPR006692">
    <property type="entry name" value="Beta-prop_COPA/B_2nd"/>
</dbReference>
<dbReference type="PRINTS" id="PR00320">
    <property type="entry name" value="GPROTEINBRPT"/>
</dbReference>
<dbReference type="InterPro" id="IPR015943">
    <property type="entry name" value="WD40/YVTN_repeat-like_dom_sf"/>
</dbReference>
<dbReference type="PROSITE" id="PS50294">
    <property type="entry name" value="WD_REPEATS_REGION"/>
    <property type="match status" value="4"/>
</dbReference>
<comment type="function">
    <text evidence="13">The coatomer is a cytosolic protein complex that binds to dilysine motifs and reversibly associates with Golgi non-clathrin-coated vesicles, which further mediate biosynthetic protein transport from the ER, via the Golgi up to the trans Golgi network. Coatomer complex is required for budding from Golgi membranes, and is essential for the retrograde Golgi-to-ER transport of dilysine-tagged proteins.</text>
</comment>
<feature type="repeat" description="WD" evidence="15">
    <location>
        <begin position="11"/>
        <end position="52"/>
    </location>
</feature>
<dbReference type="Pfam" id="PF00400">
    <property type="entry name" value="WD40"/>
    <property type="match status" value="5"/>
</dbReference>
<name>W6UAB3_ECHGR</name>
<evidence type="ECO:0000256" key="1">
    <source>
        <dbReference type="ARBA" id="ARBA00004255"/>
    </source>
</evidence>
<evidence type="ECO:0000256" key="8">
    <source>
        <dbReference type="ARBA" id="ARBA00022892"/>
    </source>
</evidence>
<dbReference type="GO" id="GO:0006888">
    <property type="term" value="P:endoplasmic reticulum to Golgi vesicle-mediated transport"/>
    <property type="evidence" value="ECO:0007669"/>
    <property type="project" value="TreeGrafter"/>
</dbReference>
<dbReference type="InterPro" id="IPR020472">
    <property type="entry name" value="WD40_PAC1"/>
</dbReference>
<dbReference type="PANTHER" id="PTHR19876">
    <property type="entry name" value="COATOMER"/>
    <property type="match status" value="1"/>
</dbReference>
<dbReference type="PROSITE" id="PS50082">
    <property type="entry name" value="WD_REPEATS_2"/>
    <property type="match status" value="5"/>
</dbReference>
<accession>W6UAB3</accession>
<keyword evidence="4" id="KW-0813">Transport</keyword>
<keyword evidence="9" id="KW-0653">Protein transport</keyword>
<dbReference type="Pfam" id="PF23953">
    <property type="entry name" value="TPR_COPA_B"/>
    <property type="match status" value="1"/>
</dbReference>
<dbReference type="PANTHER" id="PTHR19876:SF2">
    <property type="entry name" value="COATOMER SUBUNIT BETA"/>
    <property type="match status" value="1"/>
</dbReference>
<keyword evidence="7" id="KW-0677">Repeat</keyword>
<evidence type="ECO:0000313" key="19">
    <source>
        <dbReference type="EMBL" id="EUB58005.1"/>
    </source>
</evidence>
<dbReference type="Proteomes" id="UP000019149">
    <property type="component" value="Unassembled WGS sequence"/>
</dbReference>
<comment type="caution">
    <text evidence="19">The sequence shown here is derived from an EMBL/GenBank/DDBJ whole genome shotgun (WGS) entry which is preliminary data.</text>
</comment>
<dbReference type="OrthoDB" id="2150324at2759"/>
<feature type="repeat" description="WD" evidence="15">
    <location>
        <begin position="216"/>
        <end position="259"/>
    </location>
</feature>
<keyword evidence="12" id="KW-0968">Cytoplasmic vesicle</keyword>
<comment type="similarity">
    <text evidence="3">Belongs to the WD repeat COPB2 family.</text>
</comment>
<evidence type="ECO:0000256" key="2">
    <source>
        <dbReference type="ARBA" id="ARBA00004347"/>
    </source>
</evidence>
<feature type="region of interest" description="Disordered" evidence="16">
    <location>
        <begin position="1072"/>
        <end position="1113"/>
    </location>
</feature>
<keyword evidence="8" id="KW-0931">ER-Golgi transport</keyword>
<evidence type="ECO:0000256" key="16">
    <source>
        <dbReference type="SAM" id="MobiDB-lite"/>
    </source>
</evidence>
<dbReference type="STRING" id="6210.W6UAB3"/>
<proteinExistence type="inferred from homology"/>
<dbReference type="InterPro" id="IPR036322">
    <property type="entry name" value="WD40_repeat_dom_sf"/>
</dbReference>
<evidence type="ECO:0000256" key="6">
    <source>
        <dbReference type="ARBA" id="ARBA00022574"/>
    </source>
</evidence>
<dbReference type="InterPro" id="IPR001680">
    <property type="entry name" value="WD40_rpt"/>
</dbReference>
<dbReference type="Gene3D" id="1.25.40.470">
    <property type="match status" value="1"/>
</dbReference>
<keyword evidence="10" id="KW-0333">Golgi apparatus</keyword>
<evidence type="ECO:0000256" key="4">
    <source>
        <dbReference type="ARBA" id="ARBA00022448"/>
    </source>
</evidence>